<gene>
    <name evidence="1" type="ORF">C1H69_22930</name>
</gene>
<dbReference type="Proteomes" id="UP000235803">
    <property type="component" value="Unassembled WGS sequence"/>
</dbReference>
<protein>
    <submittedName>
        <fullName evidence="1">Uncharacterized protein</fullName>
    </submittedName>
</protein>
<evidence type="ECO:0000313" key="2">
    <source>
        <dbReference type="Proteomes" id="UP000235803"/>
    </source>
</evidence>
<reference evidence="1 2" key="1">
    <citation type="submission" date="2018-01" db="EMBL/GenBank/DDBJ databases">
        <title>Halomonas endophytica sp. nov., isolated from storage liquid in the stems of Populus euphratica.</title>
        <authorList>
            <person name="Chen C."/>
        </authorList>
    </citation>
    <scope>NUCLEOTIDE SEQUENCE [LARGE SCALE GENOMIC DNA]</scope>
    <source>
        <strain evidence="1 2">MC28</strain>
    </source>
</reference>
<proteinExistence type="predicted"/>
<comment type="caution">
    <text evidence="1">The sequence shown here is derived from an EMBL/GenBank/DDBJ whole genome shotgun (WGS) entry which is preliminary data.</text>
</comment>
<dbReference type="AlphaFoldDB" id="A0A2N7TUE1"/>
<organism evidence="1 2">
    <name type="scientific">Billgrantia endophytica</name>
    <dbReference type="NCBI Taxonomy" id="2033802"/>
    <lineage>
        <taxon>Bacteria</taxon>
        <taxon>Pseudomonadati</taxon>
        <taxon>Pseudomonadota</taxon>
        <taxon>Gammaproteobacteria</taxon>
        <taxon>Oceanospirillales</taxon>
        <taxon>Halomonadaceae</taxon>
        <taxon>Billgrantia</taxon>
    </lineage>
</organism>
<accession>A0A2N7TUE1</accession>
<keyword evidence="2" id="KW-1185">Reference proteome</keyword>
<name>A0A2N7TUE1_9GAMM</name>
<evidence type="ECO:0000313" key="1">
    <source>
        <dbReference type="EMBL" id="PMR71791.1"/>
    </source>
</evidence>
<sequence length="81" mass="9187">MIKLDGVAINIDLTTIEAVETEELRDRHALEKLTKQAVADCFRQEGIEFDINTENHQEAYRQALFNSNIIAEQVIAERGEG</sequence>
<dbReference type="EMBL" id="PNRF01000050">
    <property type="protein sequence ID" value="PMR71791.1"/>
    <property type="molecule type" value="Genomic_DNA"/>
</dbReference>